<dbReference type="Gene3D" id="3.40.50.1820">
    <property type="entry name" value="alpha/beta hydrolase"/>
    <property type="match status" value="1"/>
</dbReference>
<name>A0A8J6Z109_9RHOB</name>
<protein>
    <submittedName>
        <fullName evidence="1">DUF3141 domain-containing protein</fullName>
    </submittedName>
</protein>
<reference evidence="1" key="1">
    <citation type="submission" date="2020-09" db="EMBL/GenBank/DDBJ databases">
        <title>A novel bacterium of genus Mangrovicoccus, isolated from South China Sea.</title>
        <authorList>
            <person name="Huang H."/>
            <person name="Mo K."/>
            <person name="Hu Y."/>
        </authorList>
    </citation>
    <scope>NUCLEOTIDE SEQUENCE</scope>
    <source>
        <strain evidence="1">HB182678</strain>
    </source>
</reference>
<dbReference type="RefSeq" id="WP_193184515.1">
    <property type="nucleotide sequence ID" value="NZ_JACVXA010000053.1"/>
</dbReference>
<dbReference type="Proteomes" id="UP000609121">
    <property type="component" value="Unassembled WGS sequence"/>
</dbReference>
<comment type="caution">
    <text evidence="1">The sequence shown here is derived from an EMBL/GenBank/DDBJ whole genome shotgun (WGS) entry which is preliminary data.</text>
</comment>
<evidence type="ECO:0000313" key="2">
    <source>
        <dbReference type="Proteomes" id="UP000609121"/>
    </source>
</evidence>
<gene>
    <name evidence="1" type="ORF">ICN82_15740</name>
</gene>
<accession>A0A8J6Z109</accession>
<dbReference type="Pfam" id="PF11339">
    <property type="entry name" value="DUF3141"/>
    <property type="match status" value="1"/>
</dbReference>
<sequence>MTVLNTLQDPTEMFHAVEARADMVRVAGAAHASRSAAYLEGRAGELAEAAGGIAETMIRAQGTETGIAGLWQAYFTDALQRQVLFLDALRQRSDLIADHNRNGAPPVLVYDSELVMDGAGLPRPCNYFLLRLLPPEGIVLDPSKRPYVIIDPRAGHGAGIGGFKQDSQVGVAFKAGHPVYFVAFHQMPVKGQTIAHVSEAEAAFLREVQRLHPQSPLPVVVGNCQGGWATAILAATNPDITGPIVLNGAPMSYWSGKLGQDPMRYSGGLAGGVLPAMISGDLSGGIFDGADLVDNFEKLNPARNYFGNYFDLYENIDKGIPRYLGFEKWWGGFYLMTTEEIEWIVSNLFVGNKLAKNMAQLEPGRNIDLKQIRSPIICFASHGDNITPPGQALNWIIDTYASEEEIEVQGQRILYMVHEQVGHLGIFVSSSIANREHSQMAETLANIEALAPGLYEIMIEDVVGEDQEKSFRLSIARRRFQDILAQTGDRSEEVAFAAVARGSEALAEAYDATIRPAMQALGSPELGEWRRNTHPLRVSRLAMGSEKPGMAMLEQAAARIRESRRPAPADNPFRQAERLWADMVETGLTAMRQFGDFAQEMGFLGLYLSPPAIRYGAGRNYERARKDPALLGQSPEVKIILGQMSSGGLAEGLIRMLVIVAGTRGDVRADRLTRSLETMHGRAPLKDLTPQDRVEIIHHQTVIARFAPEAALATLADLLSSAEDRRVAMETVAYVVGAEEEMAPETRAMMERFRRILGLDRGAAGTAAAE</sequence>
<dbReference type="InterPro" id="IPR051321">
    <property type="entry name" value="PHA/PHB_synthase"/>
</dbReference>
<dbReference type="EMBL" id="JACVXA010000053">
    <property type="protein sequence ID" value="MBE3639653.1"/>
    <property type="molecule type" value="Genomic_DNA"/>
</dbReference>
<dbReference type="InterPro" id="IPR024501">
    <property type="entry name" value="DUF3141"/>
</dbReference>
<keyword evidence="2" id="KW-1185">Reference proteome</keyword>
<proteinExistence type="predicted"/>
<dbReference type="SUPFAM" id="SSF53474">
    <property type="entry name" value="alpha/beta-Hydrolases"/>
    <property type="match status" value="1"/>
</dbReference>
<organism evidence="1 2">
    <name type="scientific">Mangrovicoccus algicola</name>
    <dbReference type="NCBI Taxonomy" id="2771008"/>
    <lineage>
        <taxon>Bacteria</taxon>
        <taxon>Pseudomonadati</taxon>
        <taxon>Pseudomonadota</taxon>
        <taxon>Alphaproteobacteria</taxon>
        <taxon>Rhodobacterales</taxon>
        <taxon>Paracoccaceae</taxon>
        <taxon>Mangrovicoccus</taxon>
    </lineage>
</organism>
<evidence type="ECO:0000313" key="1">
    <source>
        <dbReference type="EMBL" id="MBE3639653.1"/>
    </source>
</evidence>
<dbReference type="AlphaFoldDB" id="A0A8J6Z109"/>
<dbReference type="InterPro" id="IPR029058">
    <property type="entry name" value="AB_hydrolase_fold"/>
</dbReference>
<dbReference type="PANTHER" id="PTHR36837:SF2">
    <property type="entry name" value="POLY(3-HYDROXYALKANOATE) POLYMERASE SUBUNIT PHAC"/>
    <property type="match status" value="1"/>
</dbReference>
<dbReference type="PANTHER" id="PTHR36837">
    <property type="entry name" value="POLY(3-HYDROXYALKANOATE) POLYMERASE SUBUNIT PHAC"/>
    <property type="match status" value="1"/>
</dbReference>